<organism evidence="3 4">
    <name type="scientific">Cyphellophora attinorum</name>
    <dbReference type="NCBI Taxonomy" id="1664694"/>
    <lineage>
        <taxon>Eukaryota</taxon>
        <taxon>Fungi</taxon>
        <taxon>Dikarya</taxon>
        <taxon>Ascomycota</taxon>
        <taxon>Pezizomycotina</taxon>
        <taxon>Eurotiomycetes</taxon>
        <taxon>Chaetothyriomycetidae</taxon>
        <taxon>Chaetothyriales</taxon>
        <taxon>Cyphellophoraceae</taxon>
        <taxon>Cyphellophora</taxon>
    </lineage>
</organism>
<dbReference type="GO" id="GO:0016787">
    <property type="term" value="F:hydrolase activity"/>
    <property type="evidence" value="ECO:0007669"/>
    <property type="project" value="InterPro"/>
</dbReference>
<proteinExistence type="predicted"/>
<dbReference type="Pfam" id="PF01968">
    <property type="entry name" value="Hydantoinase_A"/>
    <property type="match status" value="1"/>
</dbReference>
<dbReference type="PANTHER" id="PTHR11365">
    <property type="entry name" value="5-OXOPROLINASE RELATED"/>
    <property type="match status" value="1"/>
</dbReference>
<dbReference type="PANTHER" id="PTHR11365:SF10">
    <property type="entry name" value="HYDANTOINASE_OXOPROLINASE"/>
    <property type="match status" value="1"/>
</dbReference>
<evidence type="ECO:0000313" key="3">
    <source>
        <dbReference type="EMBL" id="KPI35621.1"/>
    </source>
</evidence>
<sequence>MFRVGVDVGGSNTDSALLDVSRLDQSPSRGVVSTYKTPTTPNVTDGIFTAIENVLDASKVDRNKILNVCIGTTHFVNAVVERDGRRLSPVAVVRLCGPYTRSLQPFIDFPYALKDVIQGPHYYLPGGLEIDGREIDHLDEEKLKATALEIRTAGITAVALVGVFSALDSEGIHEERAKAIMHEVAPELDIVCSHTIGGPGLLERENATILNASILKFARKTIAGFRRAIKKLQLNCPLYITQNDGTLADAASAAETPIKTFASGPTNSLMGAAFLQGFGQAQRSPATSNSSLPTSAGPQPTCVLFCRQDFPGKLPTLLK</sequence>
<protein>
    <submittedName>
        <fullName evidence="3">Hydantoin utilization protein A</fullName>
    </submittedName>
</protein>
<evidence type="ECO:0000259" key="2">
    <source>
        <dbReference type="Pfam" id="PF05378"/>
    </source>
</evidence>
<dbReference type="Proteomes" id="UP000038010">
    <property type="component" value="Unassembled WGS sequence"/>
</dbReference>
<dbReference type="EMBL" id="LFJN01000038">
    <property type="protein sequence ID" value="KPI35621.1"/>
    <property type="molecule type" value="Genomic_DNA"/>
</dbReference>
<accession>A0A0N0NIA7</accession>
<feature type="domain" description="Hydantoinase A/oxoprolinase" evidence="1">
    <location>
        <begin position="204"/>
        <end position="274"/>
    </location>
</feature>
<dbReference type="InterPro" id="IPR008040">
    <property type="entry name" value="Hydant_A_N"/>
</dbReference>
<dbReference type="InterPro" id="IPR045079">
    <property type="entry name" value="Oxoprolinase-like"/>
</dbReference>
<dbReference type="GeneID" id="28736812"/>
<evidence type="ECO:0000259" key="1">
    <source>
        <dbReference type="Pfam" id="PF01968"/>
    </source>
</evidence>
<gene>
    <name evidence="3" type="ORF">AB675_4771</name>
</gene>
<dbReference type="OrthoDB" id="5404895at2759"/>
<dbReference type="InterPro" id="IPR002821">
    <property type="entry name" value="Hydantoinase_A"/>
</dbReference>
<keyword evidence="4" id="KW-1185">Reference proteome</keyword>
<comment type="caution">
    <text evidence="3">The sequence shown here is derived from an EMBL/GenBank/DDBJ whole genome shotgun (WGS) entry which is preliminary data.</text>
</comment>
<dbReference type="VEuPathDB" id="FungiDB:AB675_4771"/>
<dbReference type="SUPFAM" id="SSF53067">
    <property type="entry name" value="Actin-like ATPase domain"/>
    <property type="match status" value="1"/>
</dbReference>
<name>A0A0N0NIA7_9EURO</name>
<dbReference type="Gene3D" id="3.30.420.40">
    <property type="match status" value="1"/>
</dbReference>
<feature type="domain" description="Hydantoinase/oxoprolinase N-terminal" evidence="2">
    <location>
        <begin position="3"/>
        <end position="184"/>
    </location>
</feature>
<dbReference type="InterPro" id="IPR043129">
    <property type="entry name" value="ATPase_NBD"/>
</dbReference>
<evidence type="ECO:0000313" key="4">
    <source>
        <dbReference type="Proteomes" id="UP000038010"/>
    </source>
</evidence>
<dbReference type="AlphaFoldDB" id="A0A0N0NIA7"/>
<reference evidence="3 4" key="1">
    <citation type="submission" date="2015-06" db="EMBL/GenBank/DDBJ databases">
        <title>Draft genome of the ant-associated black yeast Phialophora attae CBS 131958.</title>
        <authorList>
            <person name="Moreno L.F."/>
            <person name="Stielow B.J."/>
            <person name="de Hoog S."/>
            <person name="Vicente V.A."/>
            <person name="Weiss V.A."/>
            <person name="de Vries M."/>
            <person name="Cruz L.M."/>
            <person name="Souza E.M."/>
        </authorList>
    </citation>
    <scope>NUCLEOTIDE SEQUENCE [LARGE SCALE GENOMIC DNA]</scope>
    <source>
        <strain evidence="3 4">CBS 131958</strain>
    </source>
</reference>
<dbReference type="Pfam" id="PF05378">
    <property type="entry name" value="Hydant_A_N"/>
    <property type="match status" value="1"/>
</dbReference>
<dbReference type="RefSeq" id="XP_017995584.1">
    <property type="nucleotide sequence ID" value="XM_018144933.1"/>
</dbReference>